<feature type="domain" description="S-layer protein C-terminal" evidence="1">
    <location>
        <begin position="27"/>
        <end position="97"/>
    </location>
</feature>
<accession>A0A5B8ED84</accession>
<dbReference type="Pfam" id="PF03217">
    <property type="entry name" value="SlpA"/>
    <property type="match status" value="1"/>
</dbReference>
<gene>
    <name evidence="2" type="ORF">DM298_05595</name>
</gene>
<proteinExistence type="predicted"/>
<dbReference type="EMBL" id="CP029754">
    <property type="protein sequence ID" value="QDD70389.1"/>
    <property type="molecule type" value="Genomic_DNA"/>
</dbReference>
<dbReference type="InterPro" id="IPR024968">
    <property type="entry name" value="SlpA_C_lactobacillus"/>
</dbReference>
<dbReference type="Proteomes" id="UP000312326">
    <property type="component" value="Chromosome"/>
</dbReference>
<protein>
    <recommendedName>
        <fullName evidence="1">S-layer protein C-terminal domain-containing protein</fullName>
    </recommendedName>
</protein>
<reference evidence="2 3" key="1">
    <citation type="submission" date="2018-06" db="EMBL/GenBank/DDBJ databases">
        <title>Complete genome sequnece of Lactobacillus amylovorus PMRA3.</title>
        <authorList>
            <person name="Nam Y.-D."/>
            <person name="Chung W.-H."/>
            <person name="Park Y.S."/>
            <person name="Kang J."/>
        </authorList>
    </citation>
    <scope>NUCLEOTIDE SEQUENCE [LARGE SCALE GENOMIC DNA]</scope>
    <source>
        <strain evidence="2 3">PMRA3</strain>
    </source>
</reference>
<dbReference type="AlphaFoldDB" id="A0A5B8ED84"/>
<evidence type="ECO:0000313" key="2">
    <source>
        <dbReference type="EMBL" id="QDD70389.1"/>
    </source>
</evidence>
<organism evidence="2 3">
    <name type="scientific">Lactobacillus amylovorus</name>
    <dbReference type="NCBI Taxonomy" id="1604"/>
    <lineage>
        <taxon>Bacteria</taxon>
        <taxon>Bacillati</taxon>
        <taxon>Bacillota</taxon>
        <taxon>Bacilli</taxon>
        <taxon>Lactobacillales</taxon>
        <taxon>Lactobacillaceae</taxon>
        <taxon>Lactobacillus</taxon>
    </lineage>
</organism>
<name>A0A5B8ED84_LACAM</name>
<evidence type="ECO:0000313" key="3">
    <source>
        <dbReference type="Proteomes" id="UP000312326"/>
    </source>
</evidence>
<evidence type="ECO:0000259" key="1">
    <source>
        <dbReference type="Pfam" id="PF03217"/>
    </source>
</evidence>
<sequence>MYVAPTPVTIDGSQYYKISGKDQYIKVTNIDGVTRKITHNAYIYRTSTQRTPYGMTASSKKWKFYKGKTVTTYGGSYKFKNGKRYFRVGGPRKQYIKSYNLGPVISSNISAATTTTTSKTNTTNTSSKNVDETTVTVDVAKYYRKTAPILTFTSDGNPKIVKSVPNGTKFTVDRLESGDRADKVAYAVGSFNGDQTIYHIKGIDNWIYSIDVKADKKLPVHDYNAENFSYITFPKATDVYNADGTIQNHNGQKIIKQMGHLKVDKLMYIWVPSENKAELFYHLVGTSFYATTTPTARQSKIDVGHDAYVKADDVKFAGGIKLTPSNTPEEAQAAALKK</sequence>